<feature type="transmembrane region" description="Helical" evidence="1">
    <location>
        <begin position="36"/>
        <end position="55"/>
    </location>
</feature>
<keyword evidence="1" id="KW-0472">Membrane</keyword>
<dbReference type="InterPro" id="IPR023298">
    <property type="entry name" value="ATPase_P-typ_TM_dom_sf"/>
</dbReference>
<feature type="transmembrane region" description="Helical" evidence="1">
    <location>
        <begin position="86"/>
        <end position="119"/>
    </location>
</feature>
<accession>A0ABQ6EKZ3</accession>
<sequence length="160" mass="18096">MRFLFSVATLVFSVAFTVYGLVTLDLYDISNRPGPGYFPLIIGVMLIITTSINVIKDFRIIQKLKSDRELNEIVRKGRDSHYAKDAMVAVVCLSLFIFTFNILGAFLSMILFCLVFLSYFNPRKIVQNIVYSVVFPTSVYLLFDVWLQAGLPDGLLGAFN</sequence>
<dbReference type="EMBL" id="BSPV01000003">
    <property type="protein sequence ID" value="GLT13750.1"/>
    <property type="molecule type" value="Genomic_DNA"/>
</dbReference>
<evidence type="ECO:0000259" key="2">
    <source>
        <dbReference type="Pfam" id="PF07331"/>
    </source>
</evidence>
<name>A0ABQ6EKZ3_9VIBR</name>
<dbReference type="Pfam" id="PF07331">
    <property type="entry name" value="TctB"/>
    <property type="match status" value="1"/>
</dbReference>
<comment type="caution">
    <text evidence="3">The sequence shown here is derived from an EMBL/GenBank/DDBJ whole genome shotgun (WGS) entry which is preliminary data.</text>
</comment>
<reference evidence="4" key="1">
    <citation type="journal article" date="2019" name="Int. J. Syst. Evol. Microbiol.">
        <title>The Global Catalogue of Microorganisms (GCM) 10K type strain sequencing project: providing services to taxonomists for standard genome sequencing and annotation.</title>
        <authorList>
            <consortium name="The Broad Institute Genomics Platform"/>
            <consortium name="The Broad Institute Genome Sequencing Center for Infectious Disease"/>
            <person name="Wu L."/>
            <person name="Ma J."/>
        </authorList>
    </citation>
    <scope>NUCLEOTIDE SEQUENCE [LARGE SCALE GENOMIC DNA]</scope>
    <source>
        <strain evidence="4">NBRC 111146</strain>
    </source>
</reference>
<dbReference type="SUPFAM" id="SSF81665">
    <property type="entry name" value="Calcium ATPase, transmembrane domain M"/>
    <property type="match status" value="1"/>
</dbReference>
<keyword evidence="4" id="KW-1185">Reference proteome</keyword>
<organism evidence="3 4">
    <name type="scientific">Vibrio algivorus</name>
    <dbReference type="NCBI Taxonomy" id="1667024"/>
    <lineage>
        <taxon>Bacteria</taxon>
        <taxon>Pseudomonadati</taxon>
        <taxon>Pseudomonadota</taxon>
        <taxon>Gammaproteobacteria</taxon>
        <taxon>Vibrionales</taxon>
        <taxon>Vibrionaceae</taxon>
        <taxon>Vibrio</taxon>
    </lineage>
</organism>
<dbReference type="RefSeq" id="WP_089124137.1">
    <property type="nucleotide sequence ID" value="NZ_BSPV01000003.1"/>
</dbReference>
<evidence type="ECO:0000313" key="4">
    <source>
        <dbReference type="Proteomes" id="UP001157156"/>
    </source>
</evidence>
<dbReference type="Proteomes" id="UP001157156">
    <property type="component" value="Unassembled WGS sequence"/>
</dbReference>
<evidence type="ECO:0000256" key="1">
    <source>
        <dbReference type="SAM" id="Phobius"/>
    </source>
</evidence>
<dbReference type="InterPro" id="IPR009936">
    <property type="entry name" value="DUF1468"/>
</dbReference>
<feature type="domain" description="DUF1468" evidence="2">
    <location>
        <begin position="4"/>
        <end position="152"/>
    </location>
</feature>
<gene>
    <name evidence="3" type="ORF">GCM10007931_07240</name>
</gene>
<evidence type="ECO:0000313" key="3">
    <source>
        <dbReference type="EMBL" id="GLT13750.1"/>
    </source>
</evidence>
<feature type="transmembrane region" description="Helical" evidence="1">
    <location>
        <begin position="125"/>
        <end position="143"/>
    </location>
</feature>
<protein>
    <recommendedName>
        <fullName evidence="2">DUF1468 domain-containing protein</fullName>
    </recommendedName>
</protein>
<keyword evidence="1" id="KW-1133">Transmembrane helix</keyword>
<proteinExistence type="predicted"/>
<keyword evidence="1" id="KW-0812">Transmembrane</keyword>